<name>E4ZZ47_LEPMJ</name>
<organism evidence="2">
    <name type="scientific">Leptosphaeria maculans (strain JN3 / isolate v23.1.3 / race Av1-4-5-6-7-8)</name>
    <name type="common">Blackleg fungus</name>
    <name type="synonym">Phoma lingam</name>
    <dbReference type="NCBI Taxonomy" id="985895"/>
    <lineage>
        <taxon>Eukaryota</taxon>
        <taxon>Fungi</taxon>
        <taxon>Dikarya</taxon>
        <taxon>Ascomycota</taxon>
        <taxon>Pezizomycotina</taxon>
        <taxon>Dothideomycetes</taxon>
        <taxon>Pleosporomycetidae</taxon>
        <taxon>Pleosporales</taxon>
        <taxon>Pleosporineae</taxon>
        <taxon>Leptosphaeriaceae</taxon>
        <taxon>Plenodomus</taxon>
        <taxon>Plenodomus lingam/Leptosphaeria maculans species complex</taxon>
    </lineage>
</organism>
<sequence length="49" mass="5494">MNQGTSHNAPIAEIVGSHACMPHTQSKTQNTYFDKSRNRDHVVWAAARE</sequence>
<evidence type="ECO:0000313" key="2">
    <source>
        <dbReference type="Proteomes" id="UP000002668"/>
    </source>
</evidence>
<keyword evidence="2" id="KW-1185">Reference proteome</keyword>
<dbReference type="InParanoid" id="E4ZZ47"/>
<dbReference type="HOGENOM" id="CLU_3143384_0_0_1"/>
<dbReference type="EMBL" id="FP929129">
    <property type="protein sequence ID" value="CBX96642.1"/>
    <property type="molecule type" value="Genomic_DNA"/>
</dbReference>
<dbReference type="Proteomes" id="UP000002668">
    <property type="component" value="Genome"/>
</dbReference>
<dbReference type="AlphaFoldDB" id="E4ZZ47"/>
<proteinExistence type="predicted"/>
<gene>
    <name evidence="1" type="ORF">LEMA_uP109070.1</name>
</gene>
<protein>
    <submittedName>
        <fullName evidence="1">Predicted protein</fullName>
    </submittedName>
</protein>
<reference evidence="2" key="1">
    <citation type="journal article" date="2011" name="Nat. Commun.">
        <title>Effector diversification within compartments of the Leptosphaeria maculans genome affected by Repeat-Induced Point mutations.</title>
        <authorList>
            <person name="Rouxel T."/>
            <person name="Grandaubert J."/>
            <person name="Hane J.K."/>
            <person name="Hoede C."/>
            <person name="van de Wouw A.P."/>
            <person name="Couloux A."/>
            <person name="Dominguez V."/>
            <person name="Anthouard V."/>
            <person name="Bally P."/>
            <person name="Bourras S."/>
            <person name="Cozijnsen A.J."/>
            <person name="Ciuffetti L.M."/>
            <person name="Degrave A."/>
            <person name="Dilmaghani A."/>
            <person name="Duret L."/>
            <person name="Fudal I."/>
            <person name="Goodwin S.B."/>
            <person name="Gout L."/>
            <person name="Glaser N."/>
            <person name="Linglin J."/>
            <person name="Kema G.H.J."/>
            <person name="Lapalu N."/>
            <person name="Lawrence C.B."/>
            <person name="May K."/>
            <person name="Meyer M."/>
            <person name="Ollivier B."/>
            <person name="Poulain J."/>
            <person name="Schoch C.L."/>
            <person name="Simon A."/>
            <person name="Spatafora J.W."/>
            <person name="Stachowiak A."/>
            <person name="Turgeon B.G."/>
            <person name="Tyler B.M."/>
            <person name="Vincent D."/>
            <person name="Weissenbach J."/>
            <person name="Amselem J."/>
            <person name="Quesneville H."/>
            <person name="Oliver R.P."/>
            <person name="Wincker P."/>
            <person name="Balesdent M.-H."/>
            <person name="Howlett B.J."/>
        </authorList>
    </citation>
    <scope>NUCLEOTIDE SEQUENCE [LARGE SCALE GENOMIC DNA]</scope>
    <source>
        <strain evidence="2">JN3 / isolate v23.1.3 / race Av1-4-5-6-7-8</strain>
    </source>
</reference>
<dbReference type="VEuPathDB" id="FungiDB:LEMA_uP109070.1"/>
<accession>E4ZZ47</accession>
<evidence type="ECO:0000313" key="1">
    <source>
        <dbReference type="EMBL" id="CBX96642.1"/>
    </source>
</evidence>